<gene>
    <name evidence="10" type="primary">TBLA0F01890</name>
    <name evidence="10" type="ORF">TBLA_0F01890</name>
</gene>
<keyword evidence="6" id="KW-0539">Nucleus</keyword>
<dbReference type="Proteomes" id="UP000002866">
    <property type="component" value="Chromosome 6"/>
</dbReference>
<proteinExistence type="predicted"/>
<evidence type="ECO:0000259" key="9">
    <source>
        <dbReference type="PROSITE" id="PS50158"/>
    </source>
</evidence>
<dbReference type="FunCoup" id="I2H5S9">
    <property type="interactions" value="276"/>
</dbReference>
<keyword evidence="11" id="KW-1185">Reference proteome</keyword>
<dbReference type="InterPro" id="IPR051644">
    <property type="entry name" value="TRAMP_AT-DNA-binding"/>
</dbReference>
<dbReference type="GeneID" id="14497075"/>
<organism evidence="10 11">
    <name type="scientific">Henningerozyma blattae (strain ATCC 34711 / CBS 6284 / DSM 70876 / NBRC 10599 / NRRL Y-10934 / UCD 77-7)</name>
    <name type="common">Yeast</name>
    <name type="synonym">Tetrapisispora blattae</name>
    <dbReference type="NCBI Taxonomy" id="1071380"/>
    <lineage>
        <taxon>Eukaryota</taxon>
        <taxon>Fungi</taxon>
        <taxon>Dikarya</taxon>
        <taxon>Ascomycota</taxon>
        <taxon>Saccharomycotina</taxon>
        <taxon>Saccharomycetes</taxon>
        <taxon>Saccharomycetales</taxon>
        <taxon>Saccharomycetaceae</taxon>
        <taxon>Henningerozyma</taxon>
    </lineage>
</organism>
<dbReference type="GO" id="GO:0071031">
    <property type="term" value="P:nuclear mRNA surveillance of mRNA 3'-end processing"/>
    <property type="evidence" value="ECO:0007669"/>
    <property type="project" value="TreeGrafter"/>
</dbReference>
<dbReference type="eggNOG" id="KOG4400">
    <property type="taxonomic scope" value="Eukaryota"/>
</dbReference>
<dbReference type="GO" id="GO:0071035">
    <property type="term" value="P:nuclear polyadenylation-dependent rRNA catabolic process"/>
    <property type="evidence" value="ECO:0007669"/>
    <property type="project" value="TreeGrafter"/>
</dbReference>
<feature type="compositionally biased region" description="Basic and acidic residues" evidence="8">
    <location>
        <begin position="394"/>
        <end position="409"/>
    </location>
</feature>
<feature type="compositionally biased region" description="Basic and acidic residues" evidence="8">
    <location>
        <begin position="266"/>
        <end position="275"/>
    </location>
</feature>
<feature type="compositionally biased region" description="Low complexity" evidence="8">
    <location>
        <begin position="367"/>
        <end position="381"/>
    </location>
</feature>
<dbReference type="KEGG" id="tbl:TBLA_0F01890"/>
<keyword evidence="2" id="KW-0479">Metal-binding</keyword>
<comment type="subcellular location">
    <subcellularLocation>
        <location evidence="1">Nucleus</location>
    </subcellularLocation>
</comment>
<dbReference type="PANTHER" id="PTHR46543">
    <property type="entry name" value="ZINC FINGER CCHC DOMAIN-CONTAINING PROTEIN 7"/>
    <property type="match status" value="1"/>
</dbReference>
<dbReference type="EMBL" id="HE806321">
    <property type="protein sequence ID" value="CCH61731.1"/>
    <property type="molecule type" value="Genomic_DNA"/>
</dbReference>
<evidence type="ECO:0000256" key="8">
    <source>
        <dbReference type="SAM" id="MobiDB-lite"/>
    </source>
</evidence>
<dbReference type="Pfam" id="PF00098">
    <property type="entry name" value="zf-CCHC"/>
    <property type="match status" value="3"/>
</dbReference>
<dbReference type="PROSITE" id="PS50158">
    <property type="entry name" value="ZF_CCHC"/>
    <property type="match status" value="3"/>
</dbReference>
<accession>I2H5S9</accession>
<dbReference type="AlphaFoldDB" id="I2H5S9"/>
<evidence type="ECO:0000256" key="7">
    <source>
        <dbReference type="PROSITE-ProRule" id="PRU00047"/>
    </source>
</evidence>
<feature type="region of interest" description="Disordered" evidence="8">
    <location>
        <begin position="261"/>
        <end position="451"/>
    </location>
</feature>
<evidence type="ECO:0000256" key="4">
    <source>
        <dbReference type="ARBA" id="ARBA00022771"/>
    </source>
</evidence>
<dbReference type="HOGENOM" id="CLU_049076_1_0_1"/>
<evidence type="ECO:0000256" key="6">
    <source>
        <dbReference type="ARBA" id="ARBA00023242"/>
    </source>
</evidence>
<sequence length="451" mass="52790">MSTLSEVEPMDSIDFNKHVTSQIASSFKTNIDDKKTDGGSTSDKIDDKSAIFTDDNKSVALTIEEVDDNKEELRALRGQGRYFGLEDDNLNKLEPKCNNCSQRGHLKKNCPHVICTYCGVLDDHYSQHCPKAIICSNCNESGHYKSKCPQKWKRKFCTMCNSKIHSRDRCPNVWRSYLLKESPENSNNKNDTNTKKQSKLSIDFISCYNCGFSGHFGDDCRERRSSKVPIEDGSAFSGDNLAPSLKKEYYSLLNKVMSKTNNRHKRFDDDHDKKGNNQKNLKKEKRQDKKSQSAKRNYNDSRTNNKKRRRDDYDYDISDDNGYDNHHTGNYGNRNDYKGSNYNDYDRYSNDSEKYRNNNQKYRDYNNQRNNNRNSNRQTSRNNDRNFNRNNNYRNDRHPLDFPRSKSDSSNHISQDMNNSRYGRSSNNDLPKGPNNYKRHNQFKSFRKNQN</sequence>
<feature type="domain" description="CCHC-type" evidence="9">
    <location>
        <begin position="96"/>
        <end position="111"/>
    </location>
</feature>
<evidence type="ECO:0000313" key="11">
    <source>
        <dbReference type="Proteomes" id="UP000002866"/>
    </source>
</evidence>
<dbReference type="GO" id="GO:0071036">
    <property type="term" value="P:nuclear polyadenylation-dependent snoRNA catabolic process"/>
    <property type="evidence" value="ECO:0007669"/>
    <property type="project" value="TreeGrafter"/>
</dbReference>
<dbReference type="SUPFAM" id="SSF57756">
    <property type="entry name" value="Retrovirus zinc finger-like domains"/>
    <property type="match status" value="3"/>
</dbReference>
<dbReference type="SMART" id="SM00343">
    <property type="entry name" value="ZnF_C2HC"/>
    <property type="match status" value="5"/>
</dbReference>
<dbReference type="GO" id="GO:0031499">
    <property type="term" value="C:TRAMP complex"/>
    <property type="evidence" value="ECO:0007669"/>
    <property type="project" value="TreeGrafter"/>
</dbReference>
<evidence type="ECO:0000256" key="2">
    <source>
        <dbReference type="ARBA" id="ARBA00022723"/>
    </source>
</evidence>
<dbReference type="GO" id="GO:0008270">
    <property type="term" value="F:zinc ion binding"/>
    <property type="evidence" value="ECO:0007669"/>
    <property type="project" value="UniProtKB-KW"/>
</dbReference>
<keyword evidence="4 7" id="KW-0863">Zinc-finger</keyword>
<dbReference type="Pfam" id="PF21759">
    <property type="entry name" value="AIR2-like_ZnK4"/>
    <property type="match status" value="1"/>
</dbReference>
<feature type="compositionally biased region" description="Polar residues" evidence="8">
    <location>
        <begin position="410"/>
        <end position="429"/>
    </location>
</feature>
<dbReference type="OMA" id="YCGSMDD"/>
<dbReference type="GO" id="GO:0071038">
    <property type="term" value="P:TRAMP-dependent tRNA surveillance pathway"/>
    <property type="evidence" value="ECO:0007669"/>
    <property type="project" value="TreeGrafter"/>
</dbReference>
<keyword evidence="5" id="KW-0862">Zinc</keyword>
<feature type="domain" description="CCHC-type" evidence="9">
    <location>
        <begin position="135"/>
        <end position="150"/>
    </location>
</feature>
<dbReference type="RefSeq" id="XP_004181250.1">
    <property type="nucleotide sequence ID" value="XM_004181202.1"/>
</dbReference>
<evidence type="ECO:0000256" key="5">
    <source>
        <dbReference type="ARBA" id="ARBA00022833"/>
    </source>
</evidence>
<name>I2H5S9_HENB6</name>
<dbReference type="InterPro" id="IPR036875">
    <property type="entry name" value="Znf_CCHC_sf"/>
</dbReference>
<dbReference type="Gene3D" id="4.10.60.10">
    <property type="entry name" value="Zinc finger, CCHC-type"/>
    <property type="match status" value="2"/>
</dbReference>
<dbReference type="GO" id="GO:0071039">
    <property type="term" value="P:nuclear polyadenylation-dependent CUT catabolic process"/>
    <property type="evidence" value="ECO:0007669"/>
    <property type="project" value="TreeGrafter"/>
</dbReference>
<dbReference type="InParanoid" id="I2H5S9"/>
<evidence type="ECO:0000256" key="1">
    <source>
        <dbReference type="ARBA" id="ARBA00004123"/>
    </source>
</evidence>
<evidence type="ECO:0000313" key="10">
    <source>
        <dbReference type="EMBL" id="CCH61731.1"/>
    </source>
</evidence>
<feature type="compositionally biased region" description="Basic residues" evidence="8">
    <location>
        <begin position="437"/>
        <end position="451"/>
    </location>
</feature>
<feature type="compositionally biased region" description="Polar residues" evidence="8">
    <location>
        <begin position="328"/>
        <end position="343"/>
    </location>
</feature>
<dbReference type="STRING" id="1071380.I2H5S9"/>
<feature type="compositionally biased region" description="Basic and acidic residues" evidence="8">
    <location>
        <begin position="344"/>
        <end position="366"/>
    </location>
</feature>
<reference evidence="10 11" key="1">
    <citation type="journal article" date="2011" name="Proc. Natl. Acad. Sci. U.S.A.">
        <title>Evolutionary erosion of yeast sex chromosomes by mating-type switching accidents.</title>
        <authorList>
            <person name="Gordon J.L."/>
            <person name="Armisen D."/>
            <person name="Proux-Wera E."/>
            <person name="Oheigeartaigh S.S."/>
            <person name="Byrne K.P."/>
            <person name="Wolfe K.H."/>
        </authorList>
    </citation>
    <scope>NUCLEOTIDE SEQUENCE [LARGE SCALE GENOMIC DNA]</scope>
    <source>
        <strain evidence="11">ATCC 34711 / CBS 6284 / DSM 70876 / NBRC 10599 / NRRL Y-10934 / UCD 77-7</strain>
    </source>
</reference>
<dbReference type="InterPro" id="IPR001878">
    <property type="entry name" value="Znf_CCHC"/>
</dbReference>
<keyword evidence="3" id="KW-0677">Repeat</keyword>
<protein>
    <recommendedName>
        <fullName evidence="9">CCHC-type domain-containing protein</fullName>
    </recommendedName>
</protein>
<dbReference type="GO" id="GO:0071037">
    <property type="term" value="P:nuclear polyadenylation-dependent snRNA catabolic process"/>
    <property type="evidence" value="ECO:0007669"/>
    <property type="project" value="TreeGrafter"/>
</dbReference>
<feature type="domain" description="CCHC-type" evidence="9">
    <location>
        <begin position="207"/>
        <end position="222"/>
    </location>
</feature>
<dbReference type="InterPro" id="IPR049024">
    <property type="entry name" value="AIR2-like_ZnK4"/>
</dbReference>
<dbReference type="PANTHER" id="PTHR46543:SF1">
    <property type="entry name" value="ZINC FINGER CCHC DOMAIN-CONTAINING PROTEIN 7"/>
    <property type="match status" value="1"/>
</dbReference>
<evidence type="ECO:0000256" key="3">
    <source>
        <dbReference type="ARBA" id="ARBA00022737"/>
    </source>
</evidence>
<dbReference type="OrthoDB" id="7608935at2759"/>
<dbReference type="GO" id="GO:0003723">
    <property type="term" value="F:RNA binding"/>
    <property type="evidence" value="ECO:0007669"/>
    <property type="project" value="TreeGrafter"/>
</dbReference>
<dbReference type="GO" id="GO:0043633">
    <property type="term" value="P:polyadenylation-dependent RNA catabolic process"/>
    <property type="evidence" value="ECO:0007669"/>
    <property type="project" value="InterPro"/>
</dbReference>
<feature type="compositionally biased region" description="Acidic residues" evidence="8">
    <location>
        <begin position="313"/>
        <end position="322"/>
    </location>
</feature>